<proteinExistence type="predicted"/>
<sequence length="407" mass="42806">MRGSREAPLGRPYWVLWTAGAVSFAGDGIMFGALPLLAASITRDPRIVSLTEAAANVGWLLLGLISGVMVDRWRRTTTMWIVDTIRAVVAGAFAAVVLLDLGTIPLLLLTAFLLGLLAPFFDNAASVVVTDVVVPASLERANGYSQASLVVLSSLIGPPLGAALFVLSRGLPILLNAVSFAGAALLVWIVRKSAPARVVDADRHLGRELKEGLVYLWQHKLLRSLCLLLTIVNAVGAGIVAILVLYVLEVLHLPQAGFGWLVAIYAIGGVLGAFIAPRLSRRISTSTSLIGAMVLSGVAVVCFGVLSDLAPVAVAAVALGFGSTWWNVVSITLRQRVVPAELLGRVTAVYRMVAFCAAPLGAVGAGFLAHRTDLRTPYLVMGLIQLAATVVSAPLIRREVRAATATS</sequence>
<evidence type="ECO:0000259" key="8">
    <source>
        <dbReference type="PROSITE" id="PS50850"/>
    </source>
</evidence>
<evidence type="ECO:0000313" key="10">
    <source>
        <dbReference type="Proteomes" id="UP000291144"/>
    </source>
</evidence>
<keyword evidence="4 7" id="KW-0812">Transmembrane</keyword>
<dbReference type="RefSeq" id="WP_131352886.1">
    <property type="nucleotide sequence ID" value="NZ_SJKB01000002.1"/>
</dbReference>
<evidence type="ECO:0000256" key="2">
    <source>
        <dbReference type="ARBA" id="ARBA00022448"/>
    </source>
</evidence>
<keyword evidence="10" id="KW-1185">Reference proteome</keyword>
<dbReference type="Pfam" id="PF05977">
    <property type="entry name" value="MFS_3"/>
    <property type="match status" value="1"/>
</dbReference>
<feature type="transmembrane region" description="Helical" evidence="7">
    <location>
        <begin position="12"/>
        <end position="41"/>
    </location>
</feature>
<dbReference type="GO" id="GO:0022857">
    <property type="term" value="F:transmembrane transporter activity"/>
    <property type="evidence" value="ECO:0007669"/>
    <property type="project" value="InterPro"/>
</dbReference>
<feature type="transmembrane region" description="Helical" evidence="7">
    <location>
        <begin position="173"/>
        <end position="190"/>
    </location>
</feature>
<dbReference type="Gene3D" id="1.20.1250.20">
    <property type="entry name" value="MFS general substrate transporter like domains"/>
    <property type="match status" value="1"/>
</dbReference>
<reference evidence="9 10" key="1">
    <citation type="submission" date="2019-02" db="EMBL/GenBank/DDBJ databases">
        <title>Kribbella capetownensis sp. nov. and Kribbella speibonae sp. nov., isolated from soil.</title>
        <authorList>
            <person name="Curtis S.M."/>
            <person name="Norton I."/>
            <person name="Everest G.J."/>
            <person name="Meyers P.R."/>
        </authorList>
    </citation>
    <scope>NUCLEOTIDE SEQUENCE [LARGE SCALE GENOMIC DNA]</scope>
    <source>
        <strain evidence="9 10">NRRL B-24813</strain>
    </source>
</reference>
<keyword evidence="3" id="KW-1003">Cell membrane</keyword>
<dbReference type="CDD" id="cd06173">
    <property type="entry name" value="MFS_MefA_like"/>
    <property type="match status" value="1"/>
</dbReference>
<feature type="transmembrane region" description="Helical" evidence="7">
    <location>
        <begin position="288"/>
        <end position="306"/>
    </location>
</feature>
<dbReference type="GO" id="GO:0005886">
    <property type="term" value="C:plasma membrane"/>
    <property type="evidence" value="ECO:0007669"/>
    <property type="project" value="UniProtKB-SubCell"/>
</dbReference>
<dbReference type="InterPro" id="IPR020846">
    <property type="entry name" value="MFS_dom"/>
</dbReference>
<dbReference type="OrthoDB" id="145388at2"/>
<evidence type="ECO:0000256" key="5">
    <source>
        <dbReference type="ARBA" id="ARBA00022989"/>
    </source>
</evidence>
<keyword evidence="2" id="KW-0813">Transport</keyword>
<evidence type="ECO:0000256" key="4">
    <source>
        <dbReference type="ARBA" id="ARBA00022692"/>
    </source>
</evidence>
<feature type="transmembrane region" description="Helical" evidence="7">
    <location>
        <begin position="47"/>
        <end position="68"/>
    </location>
</feature>
<name>A0A4R0KTV2_9ACTN</name>
<keyword evidence="6 7" id="KW-0472">Membrane</keyword>
<evidence type="ECO:0000256" key="1">
    <source>
        <dbReference type="ARBA" id="ARBA00004651"/>
    </source>
</evidence>
<dbReference type="InterPro" id="IPR036259">
    <property type="entry name" value="MFS_trans_sf"/>
</dbReference>
<dbReference type="AlphaFoldDB" id="A0A4R0KTV2"/>
<dbReference type="PANTHER" id="PTHR23513">
    <property type="entry name" value="INTEGRAL MEMBRANE EFFLUX PROTEIN-RELATED"/>
    <property type="match status" value="1"/>
</dbReference>
<evidence type="ECO:0000313" key="9">
    <source>
        <dbReference type="EMBL" id="TCC64381.1"/>
    </source>
</evidence>
<keyword evidence="5 7" id="KW-1133">Transmembrane helix</keyword>
<dbReference type="Proteomes" id="UP000291144">
    <property type="component" value="Unassembled WGS sequence"/>
</dbReference>
<feature type="domain" description="Major facilitator superfamily (MFS) profile" evidence="8">
    <location>
        <begin position="222"/>
        <end position="407"/>
    </location>
</feature>
<evidence type="ECO:0000256" key="7">
    <source>
        <dbReference type="SAM" id="Phobius"/>
    </source>
</evidence>
<feature type="transmembrane region" description="Helical" evidence="7">
    <location>
        <begin position="225"/>
        <end position="246"/>
    </location>
</feature>
<feature type="transmembrane region" description="Helical" evidence="7">
    <location>
        <begin position="312"/>
        <end position="329"/>
    </location>
</feature>
<feature type="transmembrane region" description="Helical" evidence="7">
    <location>
        <begin position="258"/>
        <end position="276"/>
    </location>
</feature>
<evidence type="ECO:0000256" key="3">
    <source>
        <dbReference type="ARBA" id="ARBA00022475"/>
    </source>
</evidence>
<feature type="transmembrane region" description="Helical" evidence="7">
    <location>
        <begin position="376"/>
        <end position="396"/>
    </location>
</feature>
<comment type="caution">
    <text evidence="9">The sequence shown here is derived from an EMBL/GenBank/DDBJ whole genome shotgun (WGS) entry which is preliminary data.</text>
</comment>
<organism evidence="9 10">
    <name type="scientific">Kribbella pittospori</name>
    <dbReference type="NCBI Taxonomy" id="722689"/>
    <lineage>
        <taxon>Bacteria</taxon>
        <taxon>Bacillati</taxon>
        <taxon>Actinomycetota</taxon>
        <taxon>Actinomycetes</taxon>
        <taxon>Propionibacteriales</taxon>
        <taxon>Kribbellaceae</taxon>
        <taxon>Kribbella</taxon>
    </lineage>
</organism>
<dbReference type="PANTHER" id="PTHR23513:SF6">
    <property type="entry name" value="MAJOR FACILITATOR SUPERFAMILY ASSOCIATED DOMAIN-CONTAINING PROTEIN"/>
    <property type="match status" value="1"/>
</dbReference>
<accession>A0A4R0KTV2</accession>
<dbReference type="InterPro" id="IPR010290">
    <property type="entry name" value="TM_effector"/>
</dbReference>
<protein>
    <submittedName>
        <fullName evidence="9">MFS transporter</fullName>
    </submittedName>
</protein>
<feature type="transmembrane region" description="Helical" evidence="7">
    <location>
        <begin position="349"/>
        <end position="370"/>
    </location>
</feature>
<dbReference type="SUPFAM" id="SSF103473">
    <property type="entry name" value="MFS general substrate transporter"/>
    <property type="match status" value="1"/>
</dbReference>
<gene>
    <name evidence="9" type="ORF">E0H73_08220</name>
</gene>
<evidence type="ECO:0000256" key="6">
    <source>
        <dbReference type="ARBA" id="ARBA00023136"/>
    </source>
</evidence>
<dbReference type="PROSITE" id="PS50850">
    <property type="entry name" value="MFS"/>
    <property type="match status" value="1"/>
</dbReference>
<comment type="subcellular location">
    <subcellularLocation>
        <location evidence="1">Cell membrane</location>
        <topology evidence="1">Multi-pass membrane protein</topology>
    </subcellularLocation>
</comment>
<dbReference type="EMBL" id="SJKB01000002">
    <property type="protein sequence ID" value="TCC64381.1"/>
    <property type="molecule type" value="Genomic_DNA"/>
</dbReference>